<reference evidence="1 2" key="1">
    <citation type="journal article" date="2022" name="Hortic Res">
        <title>A haplotype resolved chromosomal level avocado genome allows analysis of novel avocado genes.</title>
        <authorList>
            <person name="Nath O."/>
            <person name="Fletcher S.J."/>
            <person name="Hayward A."/>
            <person name="Shaw L.M."/>
            <person name="Masouleh A.K."/>
            <person name="Furtado A."/>
            <person name="Henry R.J."/>
            <person name="Mitter N."/>
        </authorList>
    </citation>
    <scope>NUCLEOTIDE SEQUENCE [LARGE SCALE GENOMIC DNA]</scope>
    <source>
        <strain evidence="2">cv. Hass</strain>
    </source>
</reference>
<protein>
    <submittedName>
        <fullName evidence="1">Uncharacterized protein</fullName>
    </submittedName>
</protein>
<accession>A0ACC2MLR6</accession>
<organism evidence="1 2">
    <name type="scientific">Persea americana</name>
    <name type="common">Avocado</name>
    <dbReference type="NCBI Taxonomy" id="3435"/>
    <lineage>
        <taxon>Eukaryota</taxon>
        <taxon>Viridiplantae</taxon>
        <taxon>Streptophyta</taxon>
        <taxon>Embryophyta</taxon>
        <taxon>Tracheophyta</taxon>
        <taxon>Spermatophyta</taxon>
        <taxon>Magnoliopsida</taxon>
        <taxon>Magnoliidae</taxon>
        <taxon>Laurales</taxon>
        <taxon>Lauraceae</taxon>
        <taxon>Persea</taxon>
    </lineage>
</organism>
<evidence type="ECO:0000313" key="1">
    <source>
        <dbReference type="EMBL" id="KAJ8646706.1"/>
    </source>
</evidence>
<name>A0ACC2MLR6_PERAE</name>
<dbReference type="EMBL" id="CM056810">
    <property type="protein sequence ID" value="KAJ8646706.1"/>
    <property type="molecule type" value="Genomic_DNA"/>
</dbReference>
<keyword evidence="2" id="KW-1185">Reference proteome</keyword>
<dbReference type="Proteomes" id="UP001234297">
    <property type="component" value="Chromosome 2"/>
</dbReference>
<comment type="caution">
    <text evidence="1">The sequence shown here is derived from an EMBL/GenBank/DDBJ whole genome shotgun (WGS) entry which is preliminary data.</text>
</comment>
<sequence>MSELEIVDSFNAIEQHLLEEIQAELLASREGLRKAVCLNLHGLLVKVICTVSFIEFQSVQSGKGNADSALACQKLKGNLHTVFNELPKDMQQLLISNPQHAALLQGGL</sequence>
<proteinExistence type="predicted"/>
<evidence type="ECO:0000313" key="2">
    <source>
        <dbReference type="Proteomes" id="UP001234297"/>
    </source>
</evidence>
<gene>
    <name evidence="1" type="ORF">MRB53_008454</name>
</gene>